<accession>A0ABD1RFJ9</accession>
<feature type="compositionally biased region" description="Pro residues" evidence="2">
    <location>
        <begin position="1"/>
        <end position="11"/>
    </location>
</feature>
<dbReference type="Proteomes" id="UP001604336">
    <property type="component" value="Unassembled WGS sequence"/>
</dbReference>
<feature type="compositionally biased region" description="Basic residues" evidence="2">
    <location>
        <begin position="353"/>
        <end position="364"/>
    </location>
</feature>
<comment type="caution">
    <text evidence="4">The sequence shown here is derived from an EMBL/GenBank/DDBJ whole genome shotgun (WGS) entry which is preliminary data.</text>
</comment>
<dbReference type="InterPro" id="IPR037056">
    <property type="entry name" value="RNase_H1_N_sf"/>
</dbReference>
<feature type="compositionally biased region" description="Polar residues" evidence="2">
    <location>
        <begin position="242"/>
        <end position="255"/>
    </location>
</feature>
<feature type="compositionally biased region" description="Polar residues" evidence="2">
    <location>
        <begin position="15"/>
        <end position="28"/>
    </location>
</feature>
<feature type="coiled-coil region" evidence="1">
    <location>
        <begin position="201"/>
        <end position="228"/>
    </location>
</feature>
<proteinExistence type="predicted"/>
<organism evidence="4 5">
    <name type="scientific">Abeliophyllum distichum</name>
    <dbReference type="NCBI Taxonomy" id="126358"/>
    <lineage>
        <taxon>Eukaryota</taxon>
        <taxon>Viridiplantae</taxon>
        <taxon>Streptophyta</taxon>
        <taxon>Embryophyta</taxon>
        <taxon>Tracheophyta</taxon>
        <taxon>Spermatophyta</taxon>
        <taxon>Magnoliopsida</taxon>
        <taxon>eudicotyledons</taxon>
        <taxon>Gunneridae</taxon>
        <taxon>Pentapetalae</taxon>
        <taxon>asterids</taxon>
        <taxon>lamiids</taxon>
        <taxon>Lamiales</taxon>
        <taxon>Oleaceae</taxon>
        <taxon>Forsythieae</taxon>
        <taxon>Abeliophyllum</taxon>
    </lineage>
</organism>
<evidence type="ECO:0000313" key="4">
    <source>
        <dbReference type="EMBL" id="KAL2486727.1"/>
    </source>
</evidence>
<keyword evidence="5" id="KW-1185">Reference proteome</keyword>
<protein>
    <recommendedName>
        <fullName evidence="3">Ribonuclease H1 N-terminal domain-containing protein</fullName>
    </recommendedName>
</protein>
<feature type="compositionally biased region" description="Basic and acidic residues" evidence="2">
    <location>
        <begin position="389"/>
        <end position="403"/>
    </location>
</feature>
<name>A0ABD1RFJ9_9LAMI</name>
<feature type="region of interest" description="Disordered" evidence="2">
    <location>
        <begin position="1"/>
        <end position="28"/>
    </location>
</feature>
<reference evidence="5" key="1">
    <citation type="submission" date="2024-07" db="EMBL/GenBank/DDBJ databases">
        <title>Two chromosome-level genome assemblies of Korean endemic species Abeliophyllum distichum and Forsythia ovata (Oleaceae).</title>
        <authorList>
            <person name="Jang H."/>
        </authorList>
    </citation>
    <scope>NUCLEOTIDE SEQUENCE [LARGE SCALE GENOMIC DNA]</scope>
</reference>
<evidence type="ECO:0000256" key="2">
    <source>
        <dbReference type="SAM" id="MobiDB-lite"/>
    </source>
</evidence>
<dbReference type="SUPFAM" id="SSF55658">
    <property type="entry name" value="L9 N-domain-like"/>
    <property type="match status" value="1"/>
</dbReference>
<feature type="region of interest" description="Disordered" evidence="2">
    <location>
        <begin position="344"/>
        <end position="367"/>
    </location>
</feature>
<feature type="region of interest" description="Disordered" evidence="2">
    <location>
        <begin position="229"/>
        <end position="256"/>
    </location>
</feature>
<feature type="compositionally biased region" description="Polar residues" evidence="2">
    <location>
        <begin position="426"/>
        <end position="447"/>
    </location>
</feature>
<feature type="region of interest" description="Disordered" evidence="2">
    <location>
        <begin position="389"/>
        <end position="447"/>
    </location>
</feature>
<gene>
    <name evidence="4" type="ORF">Adt_31483</name>
</gene>
<dbReference type="EMBL" id="JBFOLK010000009">
    <property type="protein sequence ID" value="KAL2486727.1"/>
    <property type="molecule type" value="Genomic_DNA"/>
</dbReference>
<dbReference type="Pfam" id="PF01693">
    <property type="entry name" value="Cauli_VI"/>
    <property type="match status" value="1"/>
</dbReference>
<feature type="compositionally biased region" description="Acidic residues" evidence="2">
    <location>
        <begin position="409"/>
        <end position="425"/>
    </location>
</feature>
<sequence length="447" mass="50841">MSRPPLRPGIPPGNTYASSAIMQTSSSQNRTTYQDRIRFGNQELIAFPSSNISFKPLAHVSLSKEEKCLLDNLWISYNKNPKEQKYFLACMNALSEHFSQNKNKFKFYVVIKGKTLGIFHTWLEVLESINNFKDPLFKGFTNFQEALDSARQHIGLNFYISPSLKNYQDPPLDFSPSKDKKIFCTHCECMQNNFKVINEANQTLITERTSLQKRITSLEKEVTNLRMTYPKGTTEPKKSVASPVQTVTGKDSSNPLMAVDLPKIQQTQGTVDFPTNQTQQANPEKTEIWDTLGEPSGKFDYLVKYSSSAEHGSPEKGKEIMQDSQDPEDDIVSINKLLSQIQKLQDTPEKSKKFPRQKKKAVKKKKEDIGKKFEIAINKALERVFYRKEDDSEKEIKECHKNPSPENSQADDEEFGNEDFGEDENLGTNNSDSGMSFSPTAQHNLDT</sequence>
<evidence type="ECO:0000259" key="3">
    <source>
        <dbReference type="Pfam" id="PF01693"/>
    </source>
</evidence>
<evidence type="ECO:0000313" key="5">
    <source>
        <dbReference type="Proteomes" id="UP001604336"/>
    </source>
</evidence>
<keyword evidence="1" id="KW-0175">Coiled coil</keyword>
<dbReference type="InterPro" id="IPR009027">
    <property type="entry name" value="Ribosomal_bL9/RNase_H1_N"/>
</dbReference>
<dbReference type="AlphaFoldDB" id="A0ABD1RFJ9"/>
<evidence type="ECO:0000256" key="1">
    <source>
        <dbReference type="SAM" id="Coils"/>
    </source>
</evidence>
<dbReference type="Gene3D" id="3.40.970.10">
    <property type="entry name" value="Ribonuclease H1, N-terminal domain"/>
    <property type="match status" value="1"/>
</dbReference>
<dbReference type="InterPro" id="IPR011320">
    <property type="entry name" value="RNase_H1_N"/>
</dbReference>
<feature type="domain" description="Ribonuclease H1 N-terminal" evidence="3">
    <location>
        <begin position="106"/>
        <end position="147"/>
    </location>
</feature>